<proteinExistence type="predicted"/>
<evidence type="ECO:0000313" key="2">
    <source>
        <dbReference type="EMBL" id="KAF9122046.1"/>
    </source>
</evidence>
<evidence type="ECO:0000313" key="3">
    <source>
        <dbReference type="Proteomes" id="UP000748756"/>
    </source>
</evidence>
<protein>
    <submittedName>
        <fullName evidence="2">Uncharacterized protein</fullName>
    </submittedName>
</protein>
<dbReference type="OrthoDB" id="1878542at2759"/>
<feature type="region of interest" description="Disordered" evidence="1">
    <location>
        <begin position="112"/>
        <end position="131"/>
    </location>
</feature>
<dbReference type="Proteomes" id="UP000748756">
    <property type="component" value="Unassembled WGS sequence"/>
</dbReference>
<feature type="compositionally biased region" description="Basic and acidic residues" evidence="1">
    <location>
        <begin position="113"/>
        <end position="125"/>
    </location>
</feature>
<sequence>MDLIRHFKFPYGTVGDLFDAASVEGVCKMYFEDMHFATWNYGRTVLIELNGYKERSDAVKEQSPQTYFAVKLQSGHVKQLTKDNANRPQANFLPQVPKRGTGYVLLQKPSKRIQKEKEEEAREKAGTAAVL</sequence>
<reference evidence="2" key="1">
    <citation type="journal article" date="2020" name="Fungal Divers.">
        <title>Resolving the Mortierellaceae phylogeny through synthesis of multi-gene phylogenetics and phylogenomics.</title>
        <authorList>
            <person name="Vandepol N."/>
            <person name="Liber J."/>
            <person name="Desiro A."/>
            <person name="Na H."/>
            <person name="Kennedy M."/>
            <person name="Barry K."/>
            <person name="Grigoriev I.V."/>
            <person name="Miller A.N."/>
            <person name="O'Donnell K."/>
            <person name="Stajich J.E."/>
            <person name="Bonito G."/>
        </authorList>
    </citation>
    <scope>NUCLEOTIDE SEQUENCE</scope>
    <source>
        <strain evidence="2">NRRL 6426</strain>
    </source>
</reference>
<gene>
    <name evidence="2" type="ORF">BG015_005664</name>
</gene>
<dbReference type="AlphaFoldDB" id="A0A9P5R4G9"/>
<keyword evidence="3" id="KW-1185">Reference proteome</keyword>
<evidence type="ECO:0000256" key="1">
    <source>
        <dbReference type="SAM" id="MobiDB-lite"/>
    </source>
</evidence>
<dbReference type="EMBL" id="JAAAUQ010002627">
    <property type="protein sequence ID" value="KAF9122046.1"/>
    <property type="molecule type" value="Genomic_DNA"/>
</dbReference>
<organism evidence="2 3">
    <name type="scientific">Linnemannia schmuckeri</name>
    <dbReference type="NCBI Taxonomy" id="64567"/>
    <lineage>
        <taxon>Eukaryota</taxon>
        <taxon>Fungi</taxon>
        <taxon>Fungi incertae sedis</taxon>
        <taxon>Mucoromycota</taxon>
        <taxon>Mortierellomycotina</taxon>
        <taxon>Mortierellomycetes</taxon>
        <taxon>Mortierellales</taxon>
        <taxon>Mortierellaceae</taxon>
        <taxon>Linnemannia</taxon>
    </lineage>
</organism>
<name>A0A9P5R4G9_9FUNG</name>
<comment type="caution">
    <text evidence="2">The sequence shown here is derived from an EMBL/GenBank/DDBJ whole genome shotgun (WGS) entry which is preliminary data.</text>
</comment>
<accession>A0A9P5R4G9</accession>